<dbReference type="SUPFAM" id="SSF141562">
    <property type="entry name" value="At5g01610-like"/>
    <property type="match status" value="1"/>
</dbReference>
<accession>A0A9D4YBL6</accession>
<dbReference type="InterPro" id="IPR007493">
    <property type="entry name" value="DUF538"/>
</dbReference>
<dbReference type="PANTHER" id="PTHR31676:SF114">
    <property type="entry name" value="DUF538 FAMILY PROTEIN"/>
    <property type="match status" value="1"/>
</dbReference>
<comment type="caution">
    <text evidence="2">The sequence shown here is derived from an EMBL/GenBank/DDBJ whole genome shotgun (WGS) entry which is preliminary data.</text>
</comment>
<gene>
    <name evidence="2" type="ORF">KIW84_022076</name>
</gene>
<dbReference type="PANTHER" id="PTHR31676">
    <property type="entry name" value="T31J12.3 PROTEIN-RELATED"/>
    <property type="match status" value="1"/>
</dbReference>
<organism evidence="2 3">
    <name type="scientific">Pisum sativum</name>
    <name type="common">Garden pea</name>
    <name type="synonym">Lathyrus oleraceus</name>
    <dbReference type="NCBI Taxonomy" id="3888"/>
    <lineage>
        <taxon>Eukaryota</taxon>
        <taxon>Viridiplantae</taxon>
        <taxon>Streptophyta</taxon>
        <taxon>Embryophyta</taxon>
        <taxon>Tracheophyta</taxon>
        <taxon>Spermatophyta</taxon>
        <taxon>Magnoliopsida</taxon>
        <taxon>eudicotyledons</taxon>
        <taxon>Gunneridae</taxon>
        <taxon>Pentapetalae</taxon>
        <taxon>rosids</taxon>
        <taxon>fabids</taxon>
        <taxon>Fabales</taxon>
        <taxon>Fabaceae</taxon>
        <taxon>Papilionoideae</taxon>
        <taxon>50 kb inversion clade</taxon>
        <taxon>NPAAA clade</taxon>
        <taxon>Hologalegina</taxon>
        <taxon>IRL clade</taxon>
        <taxon>Fabeae</taxon>
        <taxon>Lathyrus</taxon>
    </lineage>
</organism>
<dbReference type="EMBL" id="JAMSHJ010000002">
    <property type="protein sequence ID" value="KAI5435514.1"/>
    <property type="molecule type" value="Genomic_DNA"/>
</dbReference>
<proteinExistence type="predicted"/>
<protein>
    <submittedName>
        <fullName evidence="2">Uncharacterized protein</fullName>
    </submittedName>
</protein>
<dbReference type="Gene3D" id="2.30.240.10">
    <property type="entry name" value="At5g01610-like"/>
    <property type="match status" value="1"/>
</dbReference>
<feature type="chain" id="PRO_5039137935" evidence="1">
    <location>
        <begin position="23"/>
        <end position="304"/>
    </location>
</feature>
<evidence type="ECO:0000313" key="2">
    <source>
        <dbReference type="EMBL" id="KAI5435514.1"/>
    </source>
</evidence>
<dbReference type="AlphaFoldDB" id="A0A9D4YBL6"/>
<name>A0A9D4YBL6_PEA</name>
<dbReference type="Pfam" id="PF04398">
    <property type="entry name" value="DUF538"/>
    <property type="match status" value="1"/>
</dbReference>
<keyword evidence="3" id="KW-1185">Reference proteome</keyword>
<evidence type="ECO:0000313" key="3">
    <source>
        <dbReference type="Proteomes" id="UP001058974"/>
    </source>
</evidence>
<reference evidence="2 3" key="1">
    <citation type="journal article" date="2022" name="Nat. Genet.">
        <title>Improved pea reference genome and pan-genome highlight genomic features and evolutionary characteristics.</title>
        <authorList>
            <person name="Yang T."/>
            <person name="Liu R."/>
            <person name="Luo Y."/>
            <person name="Hu S."/>
            <person name="Wang D."/>
            <person name="Wang C."/>
            <person name="Pandey M.K."/>
            <person name="Ge S."/>
            <person name="Xu Q."/>
            <person name="Li N."/>
            <person name="Li G."/>
            <person name="Huang Y."/>
            <person name="Saxena R.K."/>
            <person name="Ji Y."/>
            <person name="Li M."/>
            <person name="Yan X."/>
            <person name="He Y."/>
            <person name="Liu Y."/>
            <person name="Wang X."/>
            <person name="Xiang C."/>
            <person name="Varshney R.K."/>
            <person name="Ding H."/>
            <person name="Gao S."/>
            <person name="Zong X."/>
        </authorList>
    </citation>
    <scope>NUCLEOTIDE SEQUENCE [LARGE SCALE GENOMIC DNA]</scope>
    <source>
        <strain evidence="2 3">cv. Zhongwan 6</strain>
    </source>
</reference>
<dbReference type="InterPro" id="IPR036758">
    <property type="entry name" value="At5g01610-like"/>
</dbReference>
<keyword evidence="1" id="KW-0732">Signal</keyword>
<dbReference type="Gramene" id="Psat02G0207600-T1">
    <property type="protein sequence ID" value="KAI5435514.1"/>
    <property type="gene ID" value="KIW84_022076"/>
</dbReference>
<dbReference type="Proteomes" id="UP001058974">
    <property type="component" value="Chromosome 2"/>
</dbReference>
<sequence length="304" mass="34400">MCSIKLMLILLISLTLSSPSLSSSTSSHALIQQNNLSAYDLLMEYGFPMVLLPKGAIGYTLNRETGQFSMFFEKSCSFTIESYTLSYKSTISGVISENKLYKLKGISVKIVILWLSIVEVSRSGDDIDFSVGITSASFGAENFLECPQCDADSIAIMIFFAESLLGFVWFKLKLQKLLSFYYTSVSVELEQWKEVIYTERVRVSAREVLLLLGWRNSGIEAFSSRRGELEDDEEALKWAALEKLPTYNRLRKGLLATSRGVANEIDILTDLGFQERHKLLDRLINVAEEGNEKFLLKLKERIDR</sequence>
<feature type="signal peptide" evidence="1">
    <location>
        <begin position="1"/>
        <end position="22"/>
    </location>
</feature>
<evidence type="ECO:0000256" key="1">
    <source>
        <dbReference type="SAM" id="SignalP"/>
    </source>
</evidence>